<dbReference type="OrthoDB" id="1723750at2759"/>
<evidence type="ECO:0000256" key="9">
    <source>
        <dbReference type="ARBA" id="ARBA00038126"/>
    </source>
</evidence>
<evidence type="ECO:0000256" key="4">
    <source>
        <dbReference type="ARBA" id="ARBA00022490"/>
    </source>
</evidence>
<comment type="similarity">
    <text evidence="9">Belongs to the methyltransferase superfamily. METTL18 family.</text>
</comment>
<comment type="subcellular location">
    <subcellularLocation>
        <location evidence="2">Cytoplasm</location>
    </subcellularLocation>
    <subcellularLocation>
        <location evidence="1">Nucleus</location>
    </subcellularLocation>
</comment>
<proteinExistence type="inferred from homology"/>
<name>A0A7G2CQY0_9TRYP</name>
<dbReference type="Proteomes" id="UP000515908">
    <property type="component" value="Chromosome 23"/>
</dbReference>
<accession>A0A7G2CQY0</accession>
<dbReference type="VEuPathDB" id="TriTrypDB:ADEAN_000943000"/>
<dbReference type="EMBL" id="LR877167">
    <property type="protein sequence ID" value="CAD2221895.1"/>
    <property type="molecule type" value="Genomic_DNA"/>
</dbReference>
<dbReference type="EC" id="2.1.1.85" evidence="3"/>
<evidence type="ECO:0000256" key="1">
    <source>
        <dbReference type="ARBA" id="ARBA00004123"/>
    </source>
</evidence>
<evidence type="ECO:0000256" key="5">
    <source>
        <dbReference type="ARBA" id="ARBA00022603"/>
    </source>
</evidence>
<dbReference type="GO" id="GO:0032259">
    <property type="term" value="P:methylation"/>
    <property type="evidence" value="ECO:0007669"/>
    <property type="project" value="UniProtKB-KW"/>
</dbReference>
<keyword evidence="11" id="KW-1185">Reference proteome</keyword>
<dbReference type="PANTHER" id="PTHR14614">
    <property type="entry name" value="HEPATOCELLULAR CARCINOMA-ASSOCIATED ANTIGEN"/>
    <property type="match status" value="1"/>
</dbReference>
<gene>
    <name evidence="10" type="ORF">ADEAN_000943000</name>
</gene>
<evidence type="ECO:0000256" key="2">
    <source>
        <dbReference type="ARBA" id="ARBA00004496"/>
    </source>
</evidence>
<sequence length="327" mass="37228">MSSDGFFFDFGEQPKMEKVAQNETNHHDLVGSTVKIETFPNILSNNDNNNAALLSTWGEKYQNPEKMEISINNTIGCVYYQAALTKDSLQIDNHEVKDIIPGRYYGGLKVWSCAPYLSQFMATHNVLHNNNNNNEMMIAELGAGQGMPLLTAILLTLYNNNNNNKSYQYIFQDYNEEVIVDCTQPNFATTVLQNNLINNHNNVRVDFISGDWEVLAHNHNNNIHYENKVNIILGSDVTFDELATQKLVLLLQKWLSPIQNNNNNSNFALIATKEYYFGTNGGVHALQTEIETLNSKNNNNHKLMCEILDRVEDSLGMNRMIVKIWKV</sequence>
<evidence type="ECO:0000256" key="7">
    <source>
        <dbReference type="ARBA" id="ARBA00022691"/>
    </source>
</evidence>
<keyword evidence="8" id="KW-0539">Nucleus</keyword>
<dbReference type="Gene3D" id="3.40.50.150">
    <property type="entry name" value="Vaccinia Virus protein VP39"/>
    <property type="match status" value="1"/>
</dbReference>
<dbReference type="GO" id="GO:0018064">
    <property type="term" value="F:protein-L-histidine N-tele-methyltransferase activity"/>
    <property type="evidence" value="ECO:0007669"/>
    <property type="project" value="UniProtKB-EC"/>
</dbReference>
<dbReference type="InterPro" id="IPR019410">
    <property type="entry name" value="Methyltransf_16"/>
</dbReference>
<evidence type="ECO:0000256" key="6">
    <source>
        <dbReference type="ARBA" id="ARBA00022679"/>
    </source>
</evidence>
<keyword evidence="7" id="KW-0949">S-adenosyl-L-methionine</keyword>
<reference evidence="10 11" key="1">
    <citation type="submission" date="2020-08" db="EMBL/GenBank/DDBJ databases">
        <authorList>
            <person name="Newling K."/>
            <person name="Davey J."/>
            <person name="Forrester S."/>
        </authorList>
    </citation>
    <scope>NUCLEOTIDE SEQUENCE [LARGE SCALE GENOMIC DNA]</scope>
    <source>
        <strain evidence="11">Crithidia deanei Carvalho (ATCC PRA-265)</strain>
    </source>
</reference>
<dbReference type="Pfam" id="PF10294">
    <property type="entry name" value="Methyltransf_16"/>
    <property type="match status" value="1"/>
</dbReference>
<dbReference type="GO" id="GO:0005737">
    <property type="term" value="C:cytoplasm"/>
    <property type="evidence" value="ECO:0007669"/>
    <property type="project" value="UniProtKB-SubCell"/>
</dbReference>
<keyword evidence="4" id="KW-0963">Cytoplasm</keyword>
<evidence type="ECO:0000256" key="8">
    <source>
        <dbReference type="ARBA" id="ARBA00023242"/>
    </source>
</evidence>
<keyword evidence="5 10" id="KW-0489">Methyltransferase</keyword>
<protein>
    <recommendedName>
        <fullName evidence="3">protein-histidine N-methyltransferase</fullName>
        <ecNumber evidence="3">2.1.1.85</ecNumber>
    </recommendedName>
</protein>
<dbReference type="AlphaFoldDB" id="A0A7G2CQY0"/>
<dbReference type="PANTHER" id="PTHR14614:SF39">
    <property type="entry name" value="HISTIDINE PROTEIN METHYLTRANSFERASE 1 HOMOLOG"/>
    <property type="match status" value="1"/>
</dbReference>
<dbReference type="InterPro" id="IPR029063">
    <property type="entry name" value="SAM-dependent_MTases_sf"/>
</dbReference>
<organism evidence="10 11">
    <name type="scientific">Angomonas deanei</name>
    <dbReference type="NCBI Taxonomy" id="59799"/>
    <lineage>
        <taxon>Eukaryota</taxon>
        <taxon>Discoba</taxon>
        <taxon>Euglenozoa</taxon>
        <taxon>Kinetoplastea</taxon>
        <taxon>Metakinetoplastina</taxon>
        <taxon>Trypanosomatida</taxon>
        <taxon>Trypanosomatidae</taxon>
        <taxon>Strigomonadinae</taxon>
        <taxon>Angomonas</taxon>
    </lineage>
</organism>
<evidence type="ECO:0000313" key="11">
    <source>
        <dbReference type="Proteomes" id="UP000515908"/>
    </source>
</evidence>
<keyword evidence="6 10" id="KW-0808">Transferase</keyword>
<evidence type="ECO:0000256" key="3">
    <source>
        <dbReference type="ARBA" id="ARBA00012533"/>
    </source>
</evidence>
<dbReference type="GO" id="GO:0005634">
    <property type="term" value="C:nucleus"/>
    <property type="evidence" value="ECO:0007669"/>
    <property type="project" value="UniProtKB-SubCell"/>
</dbReference>
<evidence type="ECO:0000313" key="10">
    <source>
        <dbReference type="EMBL" id="CAD2221895.1"/>
    </source>
</evidence>